<accession>A0ABN9PRI1</accession>
<feature type="region of interest" description="Disordered" evidence="1">
    <location>
        <begin position="26"/>
        <end position="45"/>
    </location>
</feature>
<feature type="non-terminal residue" evidence="2">
    <location>
        <position position="211"/>
    </location>
</feature>
<evidence type="ECO:0000313" key="3">
    <source>
        <dbReference type="Proteomes" id="UP001189429"/>
    </source>
</evidence>
<evidence type="ECO:0000313" key="2">
    <source>
        <dbReference type="EMBL" id="CAK0795743.1"/>
    </source>
</evidence>
<feature type="non-terminal residue" evidence="2">
    <location>
        <position position="1"/>
    </location>
</feature>
<keyword evidence="3" id="KW-1185">Reference proteome</keyword>
<dbReference type="EMBL" id="CAUYUJ010001397">
    <property type="protein sequence ID" value="CAK0795743.1"/>
    <property type="molecule type" value="Genomic_DNA"/>
</dbReference>
<evidence type="ECO:0000256" key="1">
    <source>
        <dbReference type="SAM" id="MobiDB-lite"/>
    </source>
</evidence>
<feature type="compositionally biased region" description="Polar residues" evidence="1">
    <location>
        <begin position="139"/>
        <end position="149"/>
    </location>
</feature>
<dbReference type="Proteomes" id="UP001189429">
    <property type="component" value="Unassembled WGS sequence"/>
</dbReference>
<proteinExistence type="predicted"/>
<comment type="caution">
    <text evidence="2">The sequence shown here is derived from an EMBL/GenBank/DDBJ whole genome shotgun (WGS) entry which is preliminary data.</text>
</comment>
<name>A0ABN9PRI1_9DINO</name>
<reference evidence="2" key="1">
    <citation type="submission" date="2023-10" db="EMBL/GenBank/DDBJ databases">
        <authorList>
            <person name="Chen Y."/>
            <person name="Shah S."/>
            <person name="Dougan E. K."/>
            <person name="Thang M."/>
            <person name="Chan C."/>
        </authorList>
    </citation>
    <scope>NUCLEOTIDE SEQUENCE [LARGE SCALE GENOMIC DNA]</scope>
</reference>
<sequence>GQVRQGGAGSRGKRVLEPCRFPEFVLGVPEGRGGPRGRPKQGKIEDPLPPGPFRPCWQVSPALHGAATPVQQAFCYAVPLPQGLASPAGAPWRAMGPILHAVPIGGAHMVGSGASSAMSPLSDVSLQERLLPRRLCSSDPDSSHASLVSDTVHPESRSDADLVTGAVAGAAIAAPSRGGPDECWVCIPSGIVERNKAQFEGRAGGDTAVEA</sequence>
<gene>
    <name evidence="2" type="ORF">PCOR1329_LOCUS5309</name>
</gene>
<protein>
    <submittedName>
        <fullName evidence="2">Uncharacterized protein</fullName>
    </submittedName>
</protein>
<feature type="region of interest" description="Disordered" evidence="1">
    <location>
        <begin position="137"/>
        <end position="159"/>
    </location>
</feature>
<organism evidence="2 3">
    <name type="scientific">Prorocentrum cordatum</name>
    <dbReference type="NCBI Taxonomy" id="2364126"/>
    <lineage>
        <taxon>Eukaryota</taxon>
        <taxon>Sar</taxon>
        <taxon>Alveolata</taxon>
        <taxon>Dinophyceae</taxon>
        <taxon>Prorocentrales</taxon>
        <taxon>Prorocentraceae</taxon>
        <taxon>Prorocentrum</taxon>
    </lineage>
</organism>